<reference evidence="2 3" key="1">
    <citation type="submission" date="2024-03" db="EMBL/GenBank/DDBJ databases">
        <title>Aureococcus anophagefferens CCMP1851 and Kratosvirus quantuckense: Draft genome of a second virus-susceptible host strain in the model system.</title>
        <authorList>
            <person name="Chase E."/>
            <person name="Truchon A.R."/>
            <person name="Schepens W."/>
            <person name="Wilhelm S.W."/>
        </authorList>
    </citation>
    <scope>NUCLEOTIDE SEQUENCE [LARGE SCALE GENOMIC DNA]</scope>
    <source>
        <strain evidence="2 3">CCMP1851</strain>
    </source>
</reference>
<name>A0ABR1FKD6_AURAN</name>
<evidence type="ECO:0000256" key="1">
    <source>
        <dbReference type="SAM" id="MobiDB-lite"/>
    </source>
</evidence>
<feature type="compositionally biased region" description="Low complexity" evidence="1">
    <location>
        <begin position="74"/>
        <end position="101"/>
    </location>
</feature>
<feature type="region of interest" description="Disordered" evidence="1">
    <location>
        <begin position="1"/>
        <end position="60"/>
    </location>
</feature>
<feature type="region of interest" description="Disordered" evidence="1">
    <location>
        <begin position="74"/>
        <end position="157"/>
    </location>
</feature>
<proteinExistence type="predicted"/>
<feature type="compositionally biased region" description="Acidic residues" evidence="1">
    <location>
        <begin position="31"/>
        <end position="41"/>
    </location>
</feature>
<dbReference type="EMBL" id="JBBJCI010000368">
    <property type="protein sequence ID" value="KAK7232479.1"/>
    <property type="molecule type" value="Genomic_DNA"/>
</dbReference>
<organism evidence="2 3">
    <name type="scientific">Aureococcus anophagefferens</name>
    <name type="common">Harmful bloom alga</name>
    <dbReference type="NCBI Taxonomy" id="44056"/>
    <lineage>
        <taxon>Eukaryota</taxon>
        <taxon>Sar</taxon>
        <taxon>Stramenopiles</taxon>
        <taxon>Ochrophyta</taxon>
        <taxon>Pelagophyceae</taxon>
        <taxon>Pelagomonadales</taxon>
        <taxon>Pelagomonadaceae</taxon>
        <taxon>Aureococcus</taxon>
    </lineage>
</organism>
<comment type="caution">
    <text evidence="2">The sequence shown here is derived from an EMBL/GenBank/DDBJ whole genome shotgun (WGS) entry which is preliminary data.</text>
</comment>
<gene>
    <name evidence="2" type="ORF">SO694_00032381</name>
</gene>
<evidence type="ECO:0000313" key="3">
    <source>
        <dbReference type="Proteomes" id="UP001363151"/>
    </source>
</evidence>
<feature type="compositionally biased region" description="Basic and acidic residues" evidence="1">
    <location>
        <begin position="134"/>
        <end position="150"/>
    </location>
</feature>
<dbReference type="Proteomes" id="UP001363151">
    <property type="component" value="Unassembled WGS sequence"/>
</dbReference>
<protein>
    <submittedName>
        <fullName evidence="2">Uncharacterized protein</fullName>
    </submittedName>
</protein>
<sequence length="180" mass="18984">MNGLVAYGSSDSDDSDGEASRNDAGAADAFGESDAESDAAEPDAAPVAAPSGLPSADSVLSDDVAAGSWLQKPAWATAPKAPRPAKPAATAPSRLAPGAKARAARGRRSGDMYATYDPAKGWSGKQKSNIADNGLKRDKPDRVNAKERVKQQRLNGQSGIGENFKVWRSEEEMRLRQHYD</sequence>
<accession>A0ABR1FKD6</accession>
<feature type="compositionally biased region" description="Low complexity" evidence="1">
    <location>
        <begin position="42"/>
        <end position="51"/>
    </location>
</feature>
<evidence type="ECO:0000313" key="2">
    <source>
        <dbReference type="EMBL" id="KAK7232479.1"/>
    </source>
</evidence>
<keyword evidence="3" id="KW-1185">Reference proteome</keyword>